<gene>
    <name evidence="7" type="ORF">NUU61_003614</name>
</gene>
<evidence type="ECO:0000313" key="8">
    <source>
        <dbReference type="Proteomes" id="UP001141434"/>
    </source>
</evidence>
<dbReference type="PANTHER" id="PTHR28165:SF2">
    <property type="entry name" value="MARVEL DOMAIN-CONTAINING PROTEIN"/>
    <property type="match status" value="1"/>
</dbReference>
<evidence type="ECO:0000256" key="5">
    <source>
        <dbReference type="SAM" id="Phobius"/>
    </source>
</evidence>
<proteinExistence type="predicted"/>
<dbReference type="OrthoDB" id="2017497at2759"/>
<name>A0A9W9FK43_9EURO</name>
<dbReference type="GO" id="GO:0072659">
    <property type="term" value="P:protein localization to plasma membrane"/>
    <property type="evidence" value="ECO:0007669"/>
    <property type="project" value="TreeGrafter"/>
</dbReference>
<keyword evidence="3 5" id="KW-1133">Transmembrane helix</keyword>
<dbReference type="GO" id="GO:0070941">
    <property type="term" value="P:eisosome assembly"/>
    <property type="evidence" value="ECO:0007669"/>
    <property type="project" value="TreeGrafter"/>
</dbReference>
<comment type="subcellular location">
    <subcellularLocation>
        <location evidence="1">Membrane</location>
        <topology evidence="1">Multi-pass membrane protein</topology>
    </subcellularLocation>
</comment>
<evidence type="ECO:0000259" key="6">
    <source>
        <dbReference type="Pfam" id="PF01284"/>
    </source>
</evidence>
<sequence length="171" mass="18012">MQLFTGILRVVQLLFAVIVLGLSITLAKGQHDGVLPPATGYAAFTGALGIVASLIGFAALFIDSLDGVITWLIDGVTSLALLAGGITYAVLLRGTSCSNWQTLQDNVLLSGGCAAAFDDSFKACYYAGYHLYSELEGRCKSATADAAFMILGFLICVAVLIVSFVSGRYRR</sequence>
<keyword evidence="2 5" id="KW-0812">Transmembrane</keyword>
<evidence type="ECO:0000256" key="4">
    <source>
        <dbReference type="ARBA" id="ARBA00023136"/>
    </source>
</evidence>
<feature type="transmembrane region" description="Helical" evidence="5">
    <location>
        <begin position="6"/>
        <end position="27"/>
    </location>
</feature>
<feature type="transmembrane region" description="Helical" evidence="5">
    <location>
        <begin position="68"/>
        <end position="91"/>
    </location>
</feature>
<reference evidence="7" key="2">
    <citation type="journal article" date="2023" name="IMA Fungus">
        <title>Comparative genomic study of the Penicillium genus elucidates a diverse pangenome and 15 lateral gene transfer events.</title>
        <authorList>
            <person name="Petersen C."/>
            <person name="Sorensen T."/>
            <person name="Nielsen M.R."/>
            <person name="Sondergaard T.E."/>
            <person name="Sorensen J.L."/>
            <person name="Fitzpatrick D.A."/>
            <person name="Frisvad J.C."/>
            <person name="Nielsen K.L."/>
        </authorList>
    </citation>
    <scope>NUCLEOTIDE SEQUENCE</scope>
    <source>
        <strain evidence="7">IBT 34128</strain>
    </source>
</reference>
<dbReference type="GO" id="GO:0005886">
    <property type="term" value="C:plasma membrane"/>
    <property type="evidence" value="ECO:0007669"/>
    <property type="project" value="TreeGrafter"/>
</dbReference>
<evidence type="ECO:0000256" key="1">
    <source>
        <dbReference type="ARBA" id="ARBA00004141"/>
    </source>
</evidence>
<dbReference type="GO" id="GO:0032126">
    <property type="term" value="C:eisosome"/>
    <property type="evidence" value="ECO:0007669"/>
    <property type="project" value="TreeGrafter"/>
</dbReference>
<reference evidence="7" key="1">
    <citation type="submission" date="2022-11" db="EMBL/GenBank/DDBJ databases">
        <authorList>
            <person name="Petersen C."/>
        </authorList>
    </citation>
    <scope>NUCLEOTIDE SEQUENCE</scope>
    <source>
        <strain evidence="7">IBT 34128</strain>
    </source>
</reference>
<dbReference type="Pfam" id="PF01284">
    <property type="entry name" value="MARVEL"/>
    <property type="match status" value="1"/>
</dbReference>
<organism evidence="7 8">
    <name type="scientific">Penicillium alfredii</name>
    <dbReference type="NCBI Taxonomy" id="1506179"/>
    <lineage>
        <taxon>Eukaryota</taxon>
        <taxon>Fungi</taxon>
        <taxon>Dikarya</taxon>
        <taxon>Ascomycota</taxon>
        <taxon>Pezizomycotina</taxon>
        <taxon>Eurotiomycetes</taxon>
        <taxon>Eurotiomycetidae</taxon>
        <taxon>Eurotiales</taxon>
        <taxon>Aspergillaceae</taxon>
        <taxon>Penicillium</taxon>
    </lineage>
</organism>
<feature type="transmembrane region" description="Helical" evidence="5">
    <location>
        <begin position="146"/>
        <end position="165"/>
    </location>
</feature>
<comment type="caution">
    <text evidence="7">The sequence shown here is derived from an EMBL/GenBank/DDBJ whole genome shotgun (WGS) entry which is preliminary data.</text>
</comment>
<dbReference type="AlphaFoldDB" id="A0A9W9FK43"/>
<keyword evidence="8" id="KW-1185">Reference proteome</keyword>
<feature type="domain" description="MARVEL" evidence="6">
    <location>
        <begin position="4"/>
        <end position="161"/>
    </location>
</feature>
<dbReference type="EMBL" id="JAPMSZ010000005">
    <property type="protein sequence ID" value="KAJ5101392.1"/>
    <property type="molecule type" value="Genomic_DNA"/>
</dbReference>
<dbReference type="Proteomes" id="UP001141434">
    <property type="component" value="Unassembled WGS sequence"/>
</dbReference>
<dbReference type="RefSeq" id="XP_056512223.1">
    <property type="nucleotide sequence ID" value="XM_056654196.1"/>
</dbReference>
<keyword evidence="4 5" id="KW-0472">Membrane</keyword>
<evidence type="ECO:0000313" key="7">
    <source>
        <dbReference type="EMBL" id="KAJ5101392.1"/>
    </source>
</evidence>
<dbReference type="GeneID" id="81393364"/>
<evidence type="ECO:0000256" key="2">
    <source>
        <dbReference type="ARBA" id="ARBA00022692"/>
    </source>
</evidence>
<dbReference type="InterPro" id="IPR008253">
    <property type="entry name" value="Marvel"/>
</dbReference>
<protein>
    <recommendedName>
        <fullName evidence="6">MARVEL domain-containing protein</fullName>
    </recommendedName>
</protein>
<dbReference type="PANTHER" id="PTHR28165">
    <property type="entry name" value="NON-CLASSICAL EXPORT PROTEIN 2-RELATED"/>
    <property type="match status" value="1"/>
</dbReference>
<feature type="transmembrane region" description="Helical" evidence="5">
    <location>
        <begin position="39"/>
        <end position="62"/>
    </location>
</feature>
<accession>A0A9W9FK43</accession>
<evidence type="ECO:0000256" key="3">
    <source>
        <dbReference type="ARBA" id="ARBA00022989"/>
    </source>
</evidence>
<dbReference type="InterPro" id="IPR052649">
    <property type="entry name" value="NCE102-like"/>
</dbReference>